<dbReference type="PROSITE" id="PS50293">
    <property type="entry name" value="TPR_REGION"/>
    <property type="match status" value="1"/>
</dbReference>
<organism evidence="5 6">
    <name type="scientific">Dokdonia ponticola</name>
    <dbReference type="NCBI Taxonomy" id="2041041"/>
    <lineage>
        <taxon>Bacteria</taxon>
        <taxon>Pseudomonadati</taxon>
        <taxon>Bacteroidota</taxon>
        <taxon>Flavobacteriia</taxon>
        <taxon>Flavobacteriales</taxon>
        <taxon>Flavobacteriaceae</taxon>
        <taxon>Dokdonia</taxon>
    </lineage>
</organism>
<protein>
    <submittedName>
        <fullName evidence="5">Tetratricopeptide repeat protein</fullName>
    </submittedName>
</protein>
<evidence type="ECO:0000313" key="5">
    <source>
        <dbReference type="EMBL" id="MFC4636640.1"/>
    </source>
</evidence>
<dbReference type="Gene3D" id="1.25.40.10">
    <property type="entry name" value="Tetratricopeptide repeat domain"/>
    <property type="match status" value="3"/>
</dbReference>
<reference evidence="6" key="1">
    <citation type="journal article" date="2019" name="Int. J. Syst. Evol. Microbiol.">
        <title>The Global Catalogue of Microorganisms (GCM) 10K type strain sequencing project: providing services to taxonomists for standard genome sequencing and annotation.</title>
        <authorList>
            <consortium name="The Broad Institute Genomics Platform"/>
            <consortium name="The Broad Institute Genome Sequencing Center for Infectious Disease"/>
            <person name="Wu L."/>
            <person name="Ma J."/>
        </authorList>
    </citation>
    <scope>NUCLEOTIDE SEQUENCE [LARGE SCALE GENOMIC DNA]</scope>
    <source>
        <strain evidence="6">YJ-61-S</strain>
    </source>
</reference>
<evidence type="ECO:0000256" key="3">
    <source>
        <dbReference type="PROSITE-ProRule" id="PRU00339"/>
    </source>
</evidence>
<keyword evidence="6" id="KW-1185">Reference proteome</keyword>
<evidence type="ECO:0000313" key="6">
    <source>
        <dbReference type="Proteomes" id="UP001596043"/>
    </source>
</evidence>
<dbReference type="PROSITE" id="PS50005">
    <property type="entry name" value="TPR"/>
    <property type="match status" value="3"/>
</dbReference>
<dbReference type="PANTHER" id="PTHR45586">
    <property type="entry name" value="TPR REPEAT-CONTAINING PROTEIN PA4667"/>
    <property type="match status" value="1"/>
</dbReference>
<feature type="repeat" description="TPR" evidence="3">
    <location>
        <begin position="163"/>
        <end position="196"/>
    </location>
</feature>
<sequence>MKKYLLLIFLNMIIFKAEAQSSALTVADSLYAVGSYTKAIKNYQKVSNPESPVTLQIARSYKGLGNSKAALENYKKFLLQHTNQPIAATEYGRLLINRGDYFTADSIFSGLATAYPDNPEYFYQRGRAIKQLEKKGDSIWKKKATLKSEDVFSKAVQLDSTHQKALYQLGLHYLGQRDYPIVDKICFKALDIDPENVEMVNILAQNYYLRGWFDESVIWFEKLIALGQSSPFIHNNLGVSYHKTNKYKKAIDQYLILVGIDEEDYGLHHKLAELYGLTRDIEKAEYHAKQALYFKDLPLDDIYMTLGRAYQINKKFENAIGQYQKALKIDPTLIRAEYDIVVCADNYYEDKKEVVKLYERFLEKHKDSKDRLSVFYATMTERRLSQLKQELFLKEGED</sequence>
<evidence type="ECO:0000256" key="4">
    <source>
        <dbReference type="SAM" id="SignalP"/>
    </source>
</evidence>
<dbReference type="PANTHER" id="PTHR45586:SF1">
    <property type="entry name" value="LIPOPOLYSACCHARIDE ASSEMBLY PROTEIN B"/>
    <property type="match status" value="1"/>
</dbReference>
<comment type="caution">
    <text evidence="5">The sequence shown here is derived from an EMBL/GenBank/DDBJ whole genome shotgun (WGS) entry which is preliminary data.</text>
</comment>
<feature type="signal peptide" evidence="4">
    <location>
        <begin position="1"/>
        <end position="19"/>
    </location>
</feature>
<dbReference type="EMBL" id="JBHSFV010000026">
    <property type="protein sequence ID" value="MFC4636640.1"/>
    <property type="molecule type" value="Genomic_DNA"/>
</dbReference>
<feature type="repeat" description="TPR" evidence="3">
    <location>
        <begin position="231"/>
        <end position="264"/>
    </location>
</feature>
<dbReference type="InterPro" id="IPR013105">
    <property type="entry name" value="TPR_2"/>
</dbReference>
<feature type="repeat" description="TPR" evidence="3">
    <location>
        <begin position="300"/>
        <end position="333"/>
    </location>
</feature>
<keyword evidence="1" id="KW-0677">Repeat</keyword>
<dbReference type="InterPro" id="IPR051012">
    <property type="entry name" value="CellSynth/LPSAsmb/PSIAsmb"/>
</dbReference>
<name>A0ABV9I4M9_9FLAO</name>
<dbReference type="InterPro" id="IPR011990">
    <property type="entry name" value="TPR-like_helical_dom_sf"/>
</dbReference>
<dbReference type="SUPFAM" id="SSF48452">
    <property type="entry name" value="TPR-like"/>
    <property type="match status" value="3"/>
</dbReference>
<keyword evidence="2 3" id="KW-0802">TPR repeat</keyword>
<proteinExistence type="predicted"/>
<evidence type="ECO:0000256" key="2">
    <source>
        <dbReference type="ARBA" id="ARBA00022803"/>
    </source>
</evidence>
<feature type="chain" id="PRO_5046713466" evidence="4">
    <location>
        <begin position="20"/>
        <end position="398"/>
    </location>
</feature>
<dbReference type="InterPro" id="IPR019734">
    <property type="entry name" value="TPR_rpt"/>
</dbReference>
<dbReference type="RefSeq" id="WP_379983022.1">
    <property type="nucleotide sequence ID" value="NZ_JBHSFV010000026.1"/>
</dbReference>
<accession>A0ABV9I4M9</accession>
<gene>
    <name evidence="5" type="ORF">ACFO3O_22235</name>
</gene>
<keyword evidence="4" id="KW-0732">Signal</keyword>
<dbReference type="Proteomes" id="UP001596043">
    <property type="component" value="Unassembled WGS sequence"/>
</dbReference>
<evidence type="ECO:0000256" key="1">
    <source>
        <dbReference type="ARBA" id="ARBA00022737"/>
    </source>
</evidence>
<dbReference type="SMART" id="SM00028">
    <property type="entry name" value="TPR"/>
    <property type="match status" value="6"/>
</dbReference>
<dbReference type="Pfam" id="PF07719">
    <property type="entry name" value="TPR_2"/>
    <property type="match status" value="1"/>
</dbReference>